<dbReference type="GO" id="GO:0005829">
    <property type="term" value="C:cytosol"/>
    <property type="evidence" value="ECO:0007669"/>
    <property type="project" value="TreeGrafter"/>
</dbReference>
<dbReference type="InterPro" id="IPR011022">
    <property type="entry name" value="Arrestin_C-like"/>
</dbReference>
<dbReference type="Pfam" id="PF02752">
    <property type="entry name" value="Arrestin_C"/>
    <property type="match status" value="1"/>
</dbReference>
<dbReference type="InterPro" id="IPR011021">
    <property type="entry name" value="Arrestin-like_N"/>
</dbReference>
<dbReference type="Pfam" id="PF00339">
    <property type="entry name" value="Arrestin_N"/>
    <property type="match status" value="1"/>
</dbReference>
<dbReference type="InterPro" id="IPR014752">
    <property type="entry name" value="Arrestin-like_C"/>
</dbReference>
<reference evidence="5" key="1">
    <citation type="submission" date="2020-10" db="EMBL/GenBank/DDBJ databases">
        <title>The Whole-Genome Sequence of Metschnikowia persimmonesis, a Novel Endophytic Yeast Species Isolated from Medicinal Plant Diospyros kaki Thumb.</title>
        <authorList>
            <person name="Rahmat E."/>
            <person name="Kang Y."/>
        </authorList>
    </citation>
    <scope>NUCLEOTIDE SEQUENCE</scope>
    <source>
        <strain evidence="5">KIOM G15050</strain>
    </source>
</reference>
<dbReference type="PANTHER" id="PTHR11188:SF161">
    <property type="entry name" value="PH-RESPONSE REGULATOR PROTEIN PALF_RIM8"/>
    <property type="match status" value="1"/>
</dbReference>
<organism evidence="5 6">
    <name type="scientific">Metschnikowia pulcherrima</name>
    <dbReference type="NCBI Taxonomy" id="27326"/>
    <lineage>
        <taxon>Eukaryota</taxon>
        <taxon>Fungi</taxon>
        <taxon>Dikarya</taxon>
        <taxon>Ascomycota</taxon>
        <taxon>Saccharomycotina</taxon>
        <taxon>Pichiomycetes</taxon>
        <taxon>Metschnikowiaceae</taxon>
        <taxon>Metschnikowia</taxon>
    </lineage>
</organism>
<dbReference type="Gene3D" id="2.60.40.640">
    <property type="match status" value="2"/>
</dbReference>
<comment type="similarity">
    <text evidence="1">Belongs to the arrestin family. PalF/RIM8 subfamily.</text>
</comment>
<evidence type="ECO:0000313" key="6">
    <source>
        <dbReference type="Proteomes" id="UP000649328"/>
    </source>
</evidence>
<feature type="compositionally biased region" description="Polar residues" evidence="3">
    <location>
        <begin position="523"/>
        <end position="536"/>
    </location>
</feature>
<feature type="compositionally biased region" description="Polar residues" evidence="3">
    <location>
        <begin position="450"/>
        <end position="464"/>
    </location>
</feature>
<feature type="domain" description="Arrestin C-terminal-like" evidence="4">
    <location>
        <begin position="328"/>
        <end position="453"/>
    </location>
</feature>
<evidence type="ECO:0000256" key="3">
    <source>
        <dbReference type="SAM" id="MobiDB-lite"/>
    </source>
</evidence>
<dbReference type="SMART" id="SM01017">
    <property type="entry name" value="Arrestin_C"/>
    <property type="match status" value="1"/>
</dbReference>
<dbReference type="OrthoDB" id="7785529at2759"/>
<feature type="region of interest" description="Disordered" evidence="3">
    <location>
        <begin position="450"/>
        <end position="471"/>
    </location>
</feature>
<keyword evidence="6" id="KW-1185">Reference proteome</keyword>
<dbReference type="GO" id="GO:0030674">
    <property type="term" value="F:protein-macromolecule adaptor activity"/>
    <property type="evidence" value="ECO:0007669"/>
    <property type="project" value="TreeGrafter"/>
</dbReference>
<gene>
    <name evidence="5" type="ORF">HF325_004452</name>
</gene>
<evidence type="ECO:0000256" key="1">
    <source>
        <dbReference type="ARBA" id="ARBA00037950"/>
    </source>
</evidence>
<proteinExistence type="inferred from homology"/>
<evidence type="ECO:0000256" key="2">
    <source>
        <dbReference type="ARBA" id="ARBA00040066"/>
    </source>
</evidence>
<evidence type="ECO:0000259" key="4">
    <source>
        <dbReference type="SMART" id="SM01017"/>
    </source>
</evidence>
<dbReference type="InterPro" id="IPR050357">
    <property type="entry name" value="Arrestin_domain-protein"/>
</dbReference>
<dbReference type="AlphaFoldDB" id="A0A8H7GP05"/>
<dbReference type="GO" id="GO:0070086">
    <property type="term" value="P:ubiquitin-dependent endocytosis"/>
    <property type="evidence" value="ECO:0007669"/>
    <property type="project" value="TreeGrafter"/>
</dbReference>
<feature type="region of interest" description="Disordered" evidence="3">
    <location>
        <begin position="523"/>
        <end position="547"/>
    </location>
</feature>
<dbReference type="GO" id="GO:0031625">
    <property type="term" value="F:ubiquitin protein ligase binding"/>
    <property type="evidence" value="ECO:0007669"/>
    <property type="project" value="TreeGrafter"/>
</dbReference>
<dbReference type="GO" id="GO:0005886">
    <property type="term" value="C:plasma membrane"/>
    <property type="evidence" value="ECO:0007669"/>
    <property type="project" value="TreeGrafter"/>
</dbReference>
<comment type="caution">
    <text evidence="5">The sequence shown here is derived from an EMBL/GenBank/DDBJ whole genome shotgun (WGS) entry which is preliminary data.</text>
</comment>
<name>A0A8H7GP05_9ASCO</name>
<dbReference type="PANTHER" id="PTHR11188">
    <property type="entry name" value="ARRESTIN DOMAIN CONTAINING PROTEIN"/>
    <property type="match status" value="1"/>
</dbReference>
<evidence type="ECO:0000313" key="5">
    <source>
        <dbReference type="EMBL" id="KAF8000663.1"/>
    </source>
</evidence>
<accession>A0A8H7GP05</accession>
<sequence length="603" mass="65886">MRRAVARLIPGKPARALPSVNSSTYRLDHGSVDEFYIVLDDPHKLWAPGEEILGQVILRSRKHLANIAITFNLAGHVKIHALPHLKLRPMKTVLFSHTIQIYGPKPGLQPGPEFANGLYKGEHRFPFIVKLPNRRIFTSIDFGKGAIVYVLLTHLQSADTAAISTPLGSKVTPAASAANSAKNNPAPGAKEHELSSLLRAKEALAKIHHPTFLYEKIISLVNPVDVAHLPPPKRKQLVIKNPRKGKLLRVQSLSLTINTYATLSSANSDLESVTNTNTNINMNTNATSMPGLVANVALDVPVALPASQHTAVSPSVPGSPGLQTLLPKPDVIRVLMDIAQRGYLRGELIPIKIAINHLRKIQDLTGIIVTLVRVCRIDYGPDGYYESFRKDLQQLVIPLFVDPATFSLEISTSVRVPPDAFPTISGCPLVSFQYFIEVMLNLSGKSLSLTTPSEQPKLSNQDDQGLSPGQPAPSITIFSRSHIQDKFKRLKKFLQMTTEVVIGTHRLIKPNTEDSSMALHANDASQAASLHSQTHSPAAGPGGAGQTGLAINTVPELARWTRLTAHLIYMNLRLSKTKLCLAAHDPSLHILTWQFLHLIPNSR</sequence>
<dbReference type="Proteomes" id="UP000649328">
    <property type="component" value="Unassembled WGS sequence"/>
</dbReference>
<dbReference type="EMBL" id="JACBPP010000006">
    <property type="protein sequence ID" value="KAF8000663.1"/>
    <property type="molecule type" value="Genomic_DNA"/>
</dbReference>
<protein>
    <recommendedName>
        <fullName evidence="2">pH-response regulator protein palF/RIM8</fullName>
    </recommendedName>
</protein>